<keyword evidence="8" id="KW-1185">Reference proteome</keyword>
<dbReference type="GO" id="GO:0044206">
    <property type="term" value="P:UMP salvage"/>
    <property type="evidence" value="ECO:0007669"/>
    <property type="project" value="UniProtKB-UniPathway"/>
</dbReference>
<dbReference type="AlphaFoldDB" id="A0A8I0GC43"/>
<protein>
    <recommendedName>
        <fullName evidence="5">Uridine kinase</fullName>
        <ecNumber evidence="5">2.7.1.48</ecNumber>
    </recommendedName>
</protein>
<dbReference type="GO" id="GO:0004849">
    <property type="term" value="F:uridine kinase activity"/>
    <property type="evidence" value="ECO:0007669"/>
    <property type="project" value="UniProtKB-EC"/>
</dbReference>
<dbReference type="InterPro" id="IPR000764">
    <property type="entry name" value="Uridine_kinase-like"/>
</dbReference>
<comment type="pathway">
    <text evidence="5">Pyrimidine metabolism; CTP biosynthesis via salvage pathway; CTP from cytidine: step 1/3.</text>
</comment>
<evidence type="ECO:0000313" key="8">
    <source>
        <dbReference type="Proteomes" id="UP000627538"/>
    </source>
</evidence>
<dbReference type="GO" id="GO:0044211">
    <property type="term" value="P:CTP salvage"/>
    <property type="evidence" value="ECO:0007669"/>
    <property type="project" value="UniProtKB-UniPathway"/>
</dbReference>
<evidence type="ECO:0000256" key="3">
    <source>
        <dbReference type="ARBA" id="ARBA00022741"/>
    </source>
</evidence>
<keyword evidence="5" id="KW-0963">Cytoplasm</keyword>
<comment type="catalytic activity">
    <reaction evidence="5">
        <text>uridine + ATP = UMP + ADP + H(+)</text>
        <dbReference type="Rhea" id="RHEA:16825"/>
        <dbReference type="ChEBI" id="CHEBI:15378"/>
        <dbReference type="ChEBI" id="CHEBI:16704"/>
        <dbReference type="ChEBI" id="CHEBI:30616"/>
        <dbReference type="ChEBI" id="CHEBI:57865"/>
        <dbReference type="ChEBI" id="CHEBI:456216"/>
        <dbReference type="EC" id="2.7.1.48"/>
    </reaction>
</comment>
<dbReference type="PANTHER" id="PTHR10285">
    <property type="entry name" value="URIDINE KINASE"/>
    <property type="match status" value="1"/>
</dbReference>
<dbReference type="UniPathway" id="UPA00574">
    <property type="reaction ID" value="UER00637"/>
</dbReference>
<evidence type="ECO:0000256" key="2">
    <source>
        <dbReference type="ARBA" id="ARBA00022679"/>
    </source>
</evidence>
<dbReference type="NCBIfam" id="TIGR00235">
    <property type="entry name" value="udk"/>
    <property type="match status" value="1"/>
</dbReference>
<evidence type="ECO:0000313" key="7">
    <source>
        <dbReference type="EMBL" id="MBD3689551.1"/>
    </source>
</evidence>
<comment type="similarity">
    <text evidence="5">Belongs to the uridine kinase family.</text>
</comment>
<proteinExistence type="inferred from homology"/>
<reference evidence="7 8" key="1">
    <citation type="submission" date="2020-08" db="EMBL/GenBank/DDBJ databases">
        <title>Winkia gen. nov., sp. nov., isolated from faeces of the Anser albifrons in China.</title>
        <authorList>
            <person name="Liu Q."/>
        </authorList>
    </citation>
    <scope>NUCLEOTIDE SEQUENCE [LARGE SCALE GENOMIC DNA]</scope>
    <source>
        <strain evidence="7 8">C62</strain>
    </source>
</reference>
<dbReference type="Pfam" id="PF00485">
    <property type="entry name" value="PRK"/>
    <property type="match status" value="1"/>
</dbReference>
<evidence type="ECO:0000256" key="1">
    <source>
        <dbReference type="ARBA" id="ARBA00004690"/>
    </source>
</evidence>
<evidence type="ECO:0000256" key="4">
    <source>
        <dbReference type="ARBA" id="ARBA00022777"/>
    </source>
</evidence>
<dbReference type="Gene3D" id="3.40.50.300">
    <property type="entry name" value="P-loop containing nucleotide triphosphate hydrolases"/>
    <property type="match status" value="1"/>
</dbReference>
<keyword evidence="2 5" id="KW-0808">Transferase</keyword>
<comment type="subcellular location">
    <subcellularLocation>
        <location evidence="5">Cytoplasm</location>
    </subcellularLocation>
</comment>
<dbReference type="Proteomes" id="UP000627538">
    <property type="component" value="Unassembled WGS sequence"/>
</dbReference>
<evidence type="ECO:0000256" key="5">
    <source>
        <dbReference type="RuleBase" id="RU003825"/>
    </source>
</evidence>
<dbReference type="PRINTS" id="PR00988">
    <property type="entry name" value="URIDINKINASE"/>
</dbReference>
<gene>
    <name evidence="7" type="primary">udk</name>
    <name evidence="7" type="ORF">H8R10_04840</name>
</gene>
<dbReference type="GO" id="GO:0005737">
    <property type="term" value="C:cytoplasm"/>
    <property type="evidence" value="ECO:0007669"/>
    <property type="project" value="UniProtKB-SubCell"/>
</dbReference>
<keyword evidence="4 5" id="KW-0418">Kinase</keyword>
<comment type="pathway">
    <text evidence="1 5">Pyrimidine metabolism; UMP biosynthesis via salvage pathway; UMP from uridine: step 1/1.</text>
</comment>
<dbReference type="EMBL" id="JACRUO010000001">
    <property type="protein sequence ID" value="MBD3689551.1"/>
    <property type="molecule type" value="Genomic_DNA"/>
</dbReference>
<organism evidence="7 8">
    <name type="scientific">Nanchangia anserum</name>
    <dbReference type="NCBI Taxonomy" id="2692125"/>
    <lineage>
        <taxon>Bacteria</taxon>
        <taxon>Bacillati</taxon>
        <taxon>Actinomycetota</taxon>
        <taxon>Actinomycetes</taxon>
        <taxon>Actinomycetales</taxon>
        <taxon>Actinomycetaceae</taxon>
        <taxon>Nanchangia</taxon>
    </lineage>
</organism>
<dbReference type="UniPathway" id="UPA00579">
    <property type="reaction ID" value="UER00640"/>
</dbReference>
<sequence length="211" mass="23770">MRPTIIGIAGGTCSGKSTLTRALSERFVDQTAVMLHDNYYRSRPDLPLAERAALNYDEPAAFETSLLISHLRALLAGECVEMPTYDYVHHDRAEPTITIRPRPVIIVEGILVLTEQELCDVCDIKIFVDTDADVRLLRRIRRDAVERGRSLESVERQYLQTVKPMHELYVEPSKRRADIIVPEGGSNLVALDMLTHRIQRIIEDHAAPGAS</sequence>
<dbReference type="SUPFAM" id="SSF52540">
    <property type="entry name" value="P-loop containing nucleoside triphosphate hydrolases"/>
    <property type="match status" value="1"/>
</dbReference>
<name>A0A8I0GC43_9ACTO</name>
<dbReference type="InterPro" id="IPR006083">
    <property type="entry name" value="PRK/URK"/>
</dbReference>
<accession>A0A8I0GC43</accession>
<comment type="catalytic activity">
    <reaction evidence="5">
        <text>cytidine + ATP = CMP + ADP + H(+)</text>
        <dbReference type="Rhea" id="RHEA:24674"/>
        <dbReference type="ChEBI" id="CHEBI:15378"/>
        <dbReference type="ChEBI" id="CHEBI:17562"/>
        <dbReference type="ChEBI" id="CHEBI:30616"/>
        <dbReference type="ChEBI" id="CHEBI:60377"/>
        <dbReference type="ChEBI" id="CHEBI:456216"/>
        <dbReference type="EC" id="2.7.1.48"/>
    </reaction>
</comment>
<dbReference type="EC" id="2.7.1.48" evidence="5"/>
<feature type="domain" description="Phosphoribulokinase/uridine kinase" evidence="6">
    <location>
        <begin position="5"/>
        <end position="189"/>
    </location>
</feature>
<keyword evidence="5" id="KW-0067">ATP-binding</keyword>
<evidence type="ECO:0000259" key="6">
    <source>
        <dbReference type="Pfam" id="PF00485"/>
    </source>
</evidence>
<dbReference type="InterPro" id="IPR027417">
    <property type="entry name" value="P-loop_NTPase"/>
</dbReference>
<dbReference type="CDD" id="cd02023">
    <property type="entry name" value="UMPK"/>
    <property type="match status" value="1"/>
</dbReference>
<dbReference type="GO" id="GO:0005524">
    <property type="term" value="F:ATP binding"/>
    <property type="evidence" value="ECO:0007669"/>
    <property type="project" value="UniProtKB-KW"/>
</dbReference>
<comment type="caution">
    <text evidence="7">The sequence shown here is derived from an EMBL/GenBank/DDBJ whole genome shotgun (WGS) entry which is preliminary data.</text>
</comment>
<dbReference type="NCBIfam" id="NF004018">
    <property type="entry name" value="PRK05480.1"/>
    <property type="match status" value="1"/>
</dbReference>
<keyword evidence="3 5" id="KW-0547">Nucleotide-binding</keyword>